<dbReference type="PANTHER" id="PTHR16146">
    <property type="entry name" value="INTELECTIN"/>
    <property type="match status" value="1"/>
</dbReference>
<keyword evidence="2" id="KW-0430">Lectin</keyword>
<protein>
    <recommendedName>
        <fullName evidence="5">Fibrinogen C-terminal domain-containing protein</fullName>
    </recommendedName>
</protein>
<dbReference type="InterPro" id="IPR014716">
    <property type="entry name" value="Fibrinogen_a/b/g_C_1"/>
</dbReference>
<reference evidence="6" key="1">
    <citation type="submission" date="2025-08" db="UniProtKB">
        <authorList>
            <consortium name="Ensembl"/>
        </authorList>
    </citation>
    <scope>IDENTIFICATION</scope>
</reference>
<dbReference type="Proteomes" id="UP000694402">
    <property type="component" value="Unassembled WGS sequence"/>
</dbReference>
<dbReference type="GO" id="GO:0046872">
    <property type="term" value="F:metal ion binding"/>
    <property type="evidence" value="ECO:0007669"/>
    <property type="project" value="UniProtKB-KW"/>
</dbReference>
<organism evidence="6 7">
    <name type="scientific">Oncorhynchus tshawytscha</name>
    <name type="common">Chinook salmon</name>
    <name type="synonym">Salmo tshawytscha</name>
    <dbReference type="NCBI Taxonomy" id="74940"/>
    <lineage>
        <taxon>Eukaryota</taxon>
        <taxon>Metazoa</taxon>
        <taxon>Chordata</taxon>
        <taxon>Craniata</taxon>
        <taxon>Vertebrata</taxon>
        <taxon>Euteleostomi</taxon>
        <taxon>Actinopterygii</taxon>
        <taxon>Neopterygii</taxon>
        <taxon>Teleostei</taxon>
        <taxon>Protacanthopterygii</taxon>
        <taxon>Salmoniformes</taxon>
        <taxon>Salmonidae</taxon>
        <taxon>Salmoninae</taxon>
        <taxon>Oncorhynchus</taxon>
    </lineage>
</organism>
<reference evidence="6" key="2">
    <citation type="submission" date="2025-09" db="UniProtKB">
        <authorList>
            <consortium name="Ensembl"/>
        </authorList>
    </citation>
    <scope>IDENTIFICATION</scope>
</reference>
<keyword evidence="7" id="KW-1185">Reference proteome</keyword>
<name>A0A8C8HCZ6_ONCTS</name>
<keyword evidence="1" id="KW-0479">Metal-binding</keyword>
<dbReference type="NCBIfam" id="NF040941">
    <property type="entry name" value="GGGWT_bact"/>
    <property type="match status" value="1"/>
</dbReference>
<dbReference type="PANTHER" id="PTHR16146:SF46">
    <property type="entry name" value="INTELECTIN-1A-RELATED"/>
    <property type="match status" value="1"/>
</dbReference>
<feature type="domain" description="Fibrinogen C-terminal" evidence="5">
    <location>
        <begin position="70"/>
        <end position="120"/>
    </location>
</feature>
<sequence>MGQQTRVGRAWFLFCKLQYCLFTLYLSPVLTMQTASHRVYVNEFVVYETDLLACNKYNSSLNPESYEIRDRCLYIARSCQEIRAHYFEFEDGLYYLTTENGVVYQTFCDMTTDGGGWTLVASVHENNIYGKCTLGDRWTSQQGSNPFRPEGDGNWVNMNTFGKVEGATADDPGYYDIKAQDMSVWHIPNNKQMKDWNPTAILRYHTETRFLSQYGGNLYELFHRYPVKYNARAPLINNGPSIPIVYDHGDKQTTKAFYGPYAQREFEPGFISFRAIHWEWAAMAICSGTKPKGGQVDAYCIGGGGHFPEAAPKQCGDFTSFAWNGYGTHKGWSASKDMLEAAVLLFYR</sequence>
<dbReference type="GO" id="GO:0005615">
    <property type="term" value="C:extracellular space"/>
    <property type="evidence" value="ECO:0007669"/>
    <property type="project" value="TreeGrafter"/>
</dbReference>
<dbReference type="FunFam" id="3.90.215.10:FF:000015">
    <property type="entry name" value="Intelectin 2"/>
    <property type="match status" value="1"/>
</dbReference>
<evidence type="ECO:0000256" key="1">
    <source>
        <dbReference type="ARBA" id="ARBA00022723"/>
    </source>
</evidence>
<evidence type="ECO:0000256" key="2">
    <source>
        <dbReference type="ARBA" id="ARBA00022734"/>
    </source>
</evidence>
<accession>A0A8C8HCZ6</accession>
<proteinExistence type="predicted"/>
<dbReference type="AlphaFoldDB" id="A0A8C8HCZ6"/>
<dbReference type="InterPro" id="IPR036056">
    <property type="entry name" value="Fibrinogen-like_C"/>
</dbReference>
<dbReference type="PROSITE" id="PS51406">
    <property type="entry name" value="FIBRINOGEN_C_2"/>
    <property type="match status" value="1"/>
</dbReference>
<dbReference type="Gene3D" id="3.90.215.10">
    <property type="entry name" value="Gamma Fibrinogen, chain A, domain 1"/>
    <property type="match status" value="1"/>
</dbReference>
<dbReference type="SUPFAM" id="SSF56496">
    <property type="entry name" value="Fibrinogen C-terminal domain-like"/>
    <property type="match status" value="1"/>
</dbReference>
<keyword evidence="3" id="KW-0106">Calcium</keyword>
<dbReference type="GeneTree" id="ENSGT00940000163443"/>
<dbReference type="Ensembl" id="ENSOTST00005067937.2">
    <property type="protein sequence ID" value="ENSOTSP00005062465.2"/>
    <property type="gene ID" value="ENSOTSG00005029932.2"/>
</dbReference>
<evidence type="ECO:0000313" key="6">
    <source>
        <dbReference type="Ensembl" id="ENSOTSP00005062465.2"/>
    </source>
</evidence>
<evidence type="ECO:0000313" key="7">
    <source>
        <dbReference type="Proteomes" id="UP000694402"/>
    </source>
</evidence>
<keyword evidence="4" id="KW-1015">Disulfide bond</keyword>
<evidence type="ECO:0000256" key="3">
    <source>
        <dbReference type="ARBA" id="ARBA00022837"/>
    </source>
</evidence>
<gene>
    <name evidence="6" type="primary">CHIA</name>
</gene>
<dbReference type="GO" id="GO:0070492">
    <property type="term" value="F:oligosaccharide binding"/>
    <property type="evidence" value="ECO:0007669"/>
    <property type="project" value="TreeGrafter"/>
</dbReference>
<dbReference type="InterPro" id="IPR002181">
    <property type="entry name" value="Fibrinogen_a/b/g_C_dom"/>
</dbReference>
<evidence type="ECO:0000256" key="4">
    <source>
        <dbReference type="ARBA" id="ARBA00023157"/>
    </source>
</evidence>
<evidence type="ECO:0000259" key="5">
    <source>
        <dbReference type="PROSITE" id="PS51406"/>
    </source>
</evidence>